<keyword evidence="3 6" id="KW-0227">DNA damage</keyword>
<dbReference type="NCBIfam" id="TIGR00632">
    <property type="entry name" value="vsr"/>
    <property type="match status" value="1"/>
</dbReference>
<reference evidence="7 8" key="1">
    <citation type="journal article" date="2016" name="Front. Microbiol.">
        <title>Genomic Resource of Rice Seed Associated Bacteria.</title>
        <authorList>
            <person name="Midha S."/>
            <person name="Bansal K."/>
            <person name="Sharma S."/>
            <person name="Kumar N."/>
            <person name="Patil P.P."/>
            <person name="Chaudhry V."/>
            <person name="Patil P.B."/>
        </authorList>
    </citation>
    <scope>NUCLEOTIDE SEQUENCE [LARGE SCALE GENOMIC DNA]</scope>
    <source>
        <strain evidence="7 8">NS334</strain>
    </source>
</reference>
<dbReference type="AlphaFoldDB" id="A0A147I4Y4"/>
<dbReference type="EC" id="3.1.-.-" evidence="6"/>
<dbReference type="RefSeq" id="WP_083500321.1">
    <property type="nucleotide sequence ID" value="NZ_LDTB01000019.1"/>
</dbReference>
<keyword evidence="2 6" id="KW-0255">Endonuclease</keyword>
<protein>
    <recommendedName>
        <fullName evidence="6">Very short patch repair endonuclease</fullName>
        <ecNumber evidence="6">3.1.-.-</ecNumber>
    </recommendedName>
</protein>
<evidence type="ECO:0000256" key="3">
    <source>
        <dbReference type="ARBA" id="ARBA00022763"/>
    </source>
</evidence>
<comment type="caution">
    <text evidence="7">The sequence shown here is derived from an EMBL/GenBank/DDBJ whole genome shotgun (WGS) entry which is preliminary data.</text>
</comment>
<dbReference type="EMBL" id="LDTB01000019">
    <property type="protein sequence ID" value="KTT73571.1"/>
    <property type="molecule type" value="Genomic_DNA"/>
</dbReference>
<keyword evidence="8" id="KW-1185">Reference proteome</keyword>
<dbReference type="PIRSF" id="PIRSF018267">
    <property type="entry name" value="VSR_endonuc"/>
    <property type="match status" value="1"/>
</dbReference>
<sequence length="136" mass="15961">MDRIDPKRRSENMRRIRGRDTGPEMIVRRAMHARGLRFRLHRRDLPGTPDVVLPGRRLVVFVHGCFWHRHPGCRGCTTPGTRPEFWKNKFDANVARDRKATEALIQAGWRVETIWECEARDANTLSRRLDAMFDQA</sequence>
<dbReference type="GO" id="GO:0004519">
    <property type="term" value="F:endonuclease activity"/>
    <property type="evidence" value="ECO:0007669"/>
    <property type="project" value="UniProtKB-KW"/>
</dbReference>
<evidence type="ECO:0000313" key="8">
    <source>
        <dbReference type="Proteomes" id="UP000074310"/>
    </source>
</evidence>
<evidence type="ECO:0000256" key="1">
    <source>
        <dbReference type="ARBA" id="ARBA00022722"/>
    </source>
</evidence>
<evidence type="ECO:0000256" key="5">
    <source>
        <dbReference type="ARBA" id="ARBA00023204"/>
    </source>
</evidence>
<comment type="function">
    <text evidence="6">May nick specific sequences that contain T:G mispairs resulting from m5C-deamination.</text>
</comment>
<dbReference type="CDD" id="cd00221">
    <property type="entry name" value="Vsr"/>
    <property type="match status" value="1"/>
</dbReference>
<dbReference type="OrthoDB" id="9801520at2"/>
<dbReference type="InterPro" id="IPR011335">
    <property type="entry name" value="Restrct_endonuc-II-like"/>
</dbReference>
<keyword evidence="4 6" id="KW-0378">Hydrolase</keyword>
<dbReference type="SUPFAM" id="SSF52980">
    <property type="entry name" value="Restriction endonuclease-like"/>
    <property type="match status" value="1"/>
</dbReference>
<evidence type="ECO:0000256" key="4">
    <source>
        <dbReference type="ARBA" id="ARBA00022801"/>
    </source>
</evidence>
<comment type="similarity">
    <text evidence="6">Belongs to the vsr family.</text>
</comment>
<gene>
    <name evidence="7" type="ORF">NS334_07490</name>
</gene>
<dbReference type="InterPro" id="IPR004603">
    <property type="entry name" value="DNA_mismatch_endonuc_vsr"/>
</dbReference>
<dbReference type="Proteomes" id="UP000074310">
    <property type="component" value="Unassembled WGS sequence"/>
</dbReference>
<name>A0A147I4Y4_9SPHN</name>
<evidence type="ECO:0000256" key="2">
    <source>
        <dbReference type="ARBA" id="ARBA00022759"/>
    </source>
</evidence>
<accession>A0A147I4Y4</accession>
<dbReference type="GO" id="GO:0006298">
    <property type="term" value="P:mismatch repair"/>
    <property type="evidence" value="ECO:0007669"/>
    <property type="project" value="UniProtKB-UniRule"/>
</dbReference>
<keyword evidence="1 6" id="KW-0540">Nuclease</keyword>
<dbReference type="PATRIC" id="fig|869719.3.peg.1048"/>
<keyword evidence="5 6" id="KW-0234">DNA repair</keyword>
<dbReference type="GO" id="GO:0016787">
    <property type="term" value="F:hydrolase activity"/>
    <property type="evidence" value="ECO:0007669"/>
    <property type="project" value="UniProtKB-KW"/>
</dbReference>
<organism evidence="7 8">
    <name type="scientific">Sphingomonas endophytica</name>
    <dbReference type="NCBI Taxonomy" id="869719"/>
    <lineage>
        <taxon>Bacteria</taxon>
        <taxon>Pseudomonadati</taxon>
        <taxon>Pseudomonadota</taxon>
        <taxon>Alphaproteobacteria</taxon>
        <taxon>Sphingomonadales</taxon>
        <taxon>Sphingomonadaceae</taxon>
        <taxon>Sphingomonas</taxon>
    </lineage>
</organism>
<dbReference type="Pfam" id="PF03852">
    <property type="entry name" value="Vsr"/>
    <property type="match status" value="1"/>
</dbReference>
<dbReference type="Gene3D" id="3.40.960.10">
    <property type="entry name" value="VSR Endonuclease"/>
    <property type="match status" value="1"/>
</dbReference>
<evidence type="ECO:0000313" key="7">
    <source>
        <dbReference type="EMBL" id="KTT73571.1"/>
    </source>
</evidence>
<proteinExistence type="inferred from homology"/>
<evidence type="ECO:0000256" key="6">
    <source>
        <dbReference type="PIRNR" id="PIRNR018267"/>
    </source>
</evidence>